<feature type="domain" description="HTH merR-type" evidence="5">
    <location>
        <begin position="1"/>
        <end position="68"/>
    </location>
</feature>
<dbReference type="AlphaFoldDB" id="A0A2P8Q9H1"/>
<dbReference type="EMBL" id="PYBJ01000007">
    <property type="protein sequence ID" value="PSM42879.1"/>
    <property type="molecule type" value="Genomic_DNA"/>
</dbReference>
<evidence type="ECO:0000256" key="1">
    <source>
        <dbReference type="ARBA" id="ARBA00022491"/>
    </source>
</evidence>
<evidence type="ECO:0000256" key="4">
    <source>
        <dbReference type="ARBA" id="ARBA00023163"/>
    </source>
</evidence>
<dbReference type="RefSeq" id="WP_107016561.1">
    <property type="nucleotide sequence ID" value="NZ_KZ679041.1"/>
</dbReference>
<dbReference type="PROSITE" id="PS50937">
    <property type="entry name" value="HTH_MERR_2"/>
    <property type="match status" value="1"/>
</dbReference>
<keyword evidence="4" id="KW-0804">Transcription</keyword>
<evidence type="ECO:0000256" key="3">
    <source>
        <dbReference type="ARBA" id="ARBA00023125"/>
    </source>
</evidence>
<dbReference type="SMART" id="SM00422">
    <property type="entry name" value="HTH_MERR"/>
    <property type="match status" value="1"/>
</dbReference>
<dbReference type="InterPro" id="IPR000551">
    <property type="entry name" value="MerR-type_HTH_dom"/>
</dbReference>
<dbReference type="Gene3D" id="1.10.1660.10">
    <property type="match status" value="1"/>
</dbReference>
<accession>A0A2P8Q9H1</accession>
<dbReference type="GO" id="GO:0003700">
    <property type="term" value="F:DNA-binding transcription factor activity"/>
    <property type="evidence" value="ECO:0007669"/>
    <property type="project" value="InterPro"/>
</dbReference>
<reference evidence="6 7" key="1">
    <citation type="submission" date="2018-03" db="EMBL/GenBank/DDBJ databases">
        <title>Streptomyces dioscori sp. nov., a novel endophytic actinobacterium isolated from bulbil of Dioscorea bulbifera L.</title>
        <authorList>
            <person name="Zhikuan W."/>
        </authorList>
    </citation>
    <scope>NUCLEOTIDE SEQUENCE [LARGE SCALE GENOMIC DNA]</scope>
    <source>
        <strain evidence="6 7">A217</strain>
    </source>
</reference>
<evidence type="ECO:0000313" key="7">
    <source>
        <dbReference type="Proteomes" id="UP000240429"/>
    </source>
</evidence>
<dbReference type="PANTHER" id="PTHR30204">
    <property type="entry name" value="REDOX-CYCLING DRUG-SENSING TRANSCRIPTIONAL ACTIVATOR SOXR"/>
    <property type="match status" value="1"/>
</dbReference>
<keyword evidence="7" id="KW-1185">Reference proteome</keyword>
<dbReference type="GO" id="GO:0003677">
    <property type="term" value="F:DNA binding"/>
    <property type="evidence" value="ECO:0007669"/>
    <property type="project" value="UniProtKB-KW"/>
</dbReference>
<keyword evidence="3" id="KW-0238">DNA-binding</keyword>
<gene>
    <name evidence="6" type="ORF">C6Y14_11835</name>
</gene>
<dbReference type="SUPFAM" id="SSF46955">
    <property type="entry name" value="Putative DNA-binding domain"/>
    <property type="match status" value="1"/>
</dbReference>
<dbReference type="OrthoDB" id="3824912at2"/>
<sequence>MRIKELSERVGVSTRLLRYYEEQGLLAPRREENGYRCYEEAAVERVGQIRGLLGAGLTTEIIREVLPCLAAAACSQYGDPDFVRRIAAERDRLRERVTVLTRNLNALDDYLSAVSRGASSADAA</sequence>
<organism evidence="6 7">
    <name type="scientific">Streptomyces dioscori</name>
    <dbReference type="NCBI Taxonomy" id="2109333"/>
    <lineage>
        <taxon>Bacteria</taxon>
        <taxon>Bacillati</taxon>
        <taxon>Actinomycetota</taxon>
        <taxon>Actinomycetes</taxon>
        <taxon>Kitasatosporales</taxon>
        <taxon>Streptomycetaceae</taxon>
        <taxon>Streptomyces</taxon>
        <taxon>Streptomyces aurantiacus group</taxon>
    </lineage>
</organism>
<protein>
    <submittedName>
        <fullName evidence="6">MerR family transcriptional regulator</fullName>
    </submittedName>
</protein>
<dbReference type="Pfam" id="PF13411">
    <property type="entry name" value="MerR_1"/>
    <property type="match status" value="1"/>
</dbReference>
<proteinExistence type="predicted"/>
<evidence type="ECO:0000313" key="6">
    <source>
        <dbReference type="EMBL" id="PSM42879.1"/>
    </source>
</evidence>
<dbReference type="Proteomes" id="UP000240429">
    <property type="component" value="Unassembled WGS sequence"/>
</dbReference>
<comment type="caution">
    <text evidence="6">The sequence shown here is derived from an EMBL/GenBank/DDBJ whole genome shotgun (WGS) entry which is preliminary data.</text>
</comment>
<name>A0A2P8Q9H1_9ACTN</name>
<keyword evidence="1" id="KW-0678">Repressor</keyword>
<dbReference type="PRINTS" id="PR00040">
    <property type="entry name" value="HTHMERR"/>
</dbReference>
<dbReference type="PANTHER" id="PTHR30204:SF69">
    <property type="entry name" value="MERR-FAMILY TRANSCRIPTIONAL REGULATOR"/>
    <property type="match status" value="1"/>
</dbReference>
<keyword evidence="2" id="KW-0805">Transcription regulation</keyword>
<evidence type="ECO:0000259" key="5">
    <source>
        <dbReference type="PROSITE" id="PS50937"/>
    </source>
</evidence>
<dbReference type="InterPro" id="IPR009061">
    <property type="entry name" value="DNA-bd_dom_put_sf"/>
</dbReference>
<dbReference type="InterPro" id="IPR047057">
    <property type="entry name" value="MerR_fam"/>
</dbReference>
<evidence type="ECO:0000256" key="2">
    <source>
        <dbReference type="ARBA" id="ARBA00023015"/>
    </source>
</evidence>